<evidence type="ECO:0000256" key="2">
    <source>
        <dbReference type="ARBA" id="ARBA00022525"/>
    </source>
</evidence>
<keyword evidence="2" id="KW-0964">Secreted</keyword>
<accession>A0ABN8H8X0</accession>
<proteinExistence type="predicted"/>
<dbReference type="PROSITE" id="PS50847">
    <property type="entry name" value="GRAM_POS_ANCHORING"/>
    <property type="match status" value="1"/>
</dbReference>
<feature type="compositionally biased region" description="Low complexity" evidence="6">
    <location>
        <begin position="198"/>
        <end position="211"/>
    </location>
</feature>
<feature type="compositionally biased region" description="Low complexity" evidence="6">
    <location>
        <begin position="930"/>
        <end position="966"/>
    </location>
</feature>
<feature type="domain" description="Gram-positive cocci surface proteins LPxTG" evidence="7">
    <location>
        <begin position="995"/>
        <end position="1035"/>
    </location>
</feature>
<feature type="compositionally biased region" description="Basic and acidic residues" evidence="6">
    <location>
        <begin position="605"/>
        <end position="618"/>
    </location>
</feature>
<evidence type="ECO:0000256" key="1">
    <source>
        <dbReference type="ARBA" id="ARBA00022512"/>
    </source>
</evidence>
<feature type="coiled-coil region" evidence="5">
    <location>
        <begin position="248"/>
        <end position="314"/>
    </location>
</feature>
<dbReference type="SUPFAM" id="SSF74914">
    <property type="entry name" value="V-region of surface antigen I/II (SA I/II, PAC)"/>
    <property type="match status" value="1"/>
</dbReference>
<feature type="region of interest" description="Disordered" evidence="6">
    <location>
        <begin position="196"/>
        <end position="217"/>
    </location>
</feature>
<feature type="compositionally biased region" description="Polar residues" evidence="6">
    <location>
        <begin position="804"/>
        <end position="815"/>
    </location>
</feature>
<sequence>MGKYMKHTSQPVVDGLNTKTKFALGLLSVTGVTGIGLFGQNQIASADNLTSTAVNNQAQNIGTTSTQASQATKQNEKSKVASPNLDQAVKNAQDAGLKTQEVAGNNYPGRIDDYSNLVNQANADYQKQVDTINQQINQKQQNLADQKAAQQSNGDVQDAAQTAQKSGVNVIKDTNQSVKNLVDVQKDNAEQVKQIKETTAQQEQQNQTTSQLKEGVTRANADVEKAANDAKNAGVILKTTDNKKDFTLAELQADKEQQLNQLKTAQEKQLAAQKEYEIALEKVNATNQANAAAYAKAQAAYLAAKQKNAELKSAYEKAVVDYDTKKSELVSKTHEKGYASELLMQALHLGSEENAKSDLTYTGKVTRPIDSDAPNGQKGYYKTQLTKGDTITVSYTNLSNSSYRDQKISKIVRTFTYGDNVNQEPIEMYIGKNPVLNVWYNSSINHSKPGNEVSGDYKRQIIETETFFDQDGKQITFDKDAIITVGSLNNWSENADKAHIEKVRIENARFIPITGGSISDQGSGWAFASKDNSTQDTRWDDISSKDFYVGSSIYQLNSGATEIKSILETDSGSKDTNIFTWAQSSTFVPVGTLPQEPVEPTYVDVPKDEPKVPEKVAEPVKPTAVQSEYHLYDQAAAKDPLTVHYHQNDLVNKEDPTVDYHYNTVEIKDTGSESASVSSSTSKSESTVHSESTKQSISNSTSISTNHSLSDSISTVTSESTSKNQSTSSSQSTSTVTSMSQSKSTHDSISNEGSNSASKSNSMSTSTNISTSNSVSSHESTSESEYKSISTSTQQSISGSVSTHVSISDSTSIRHSTSASQSGSISASTSNSISNDQSKSVSTSGSTSASISNSISSDQSKSASISGSTSISTHVSTSNSISNNQSKSASTSGSISASTSNSTSSDQSNTVSQSNSISTSNYPSTSTQQSISGSMLHSLSDSLSTSNSQIRSESNTNTNGSTSESTIAPKPIWDNFVPVEPKQTSTAKRTTATTLPKTGENTKSSQSHSADVAFFLGLSAGVGALGLMGRRRKDQ</sequence>
<feature type="compositionally biased region" description="Polar residues" evidence="6">
    <location>
        <begin position="917"/>
        <end position="929"/>
    </location>
</feature>
<evidence type="ECO:0000256" key="3">
    <source>
        <dbReference type="ARBA" id="ARBA00022729"/>
    </source>
</evidence>
<dbReference type="Pfam" id="PF08363">
    <property type="entry name" value="GbpC"/>
    <property type="match status" value="1"/>
</dbReference>
<evidence type="ECO:0000256" key="6">
    <source>
        <dbReference type="SAM" id="MobiDB-lite"/>
    </source>
</evidence>
<feature type="compositionally biased region" description="Polar residues" evidence="6">
    <location>
        <begin position="148"/>
        <end position="161"/>
    </location>
</feature>
<dbReference type="Proteomes" id="UP000838102">
    <property type="component" value="Unassembled WGS sequence"/>
</dbReference>
<evidence type="ECO:0000313" key="9">
    <source>
        <dbReference type="Proteomes" id="UP000838102"/>
    </source>
</evidence>
<feature type="region of interest" description="Disordered" evidence="6">
    <location>
        <begin position="600"/>
        <end position="620"/>
    </location>
</feature>
<protein>
    <recommendedName>
        <fullName evidence="7">Gram-positive cocci surface proteins LPxTG domain-containing protein</fullName>
    </recommendedName>
</protein>
<keyword evidence="5" id="KW-0175">Coiled coil</keyword>
<feature type="compositionally biased region" description="Low complexity" evidence="6">
    <location>
        <begin position="693"/>
        <end position="779"/>
    </location>
</feature>
<dbReference type="Gene3D" id="2.60.530.10">
    <property type="entry name" value="Major cell-surface adhesin PAc"/>
    <property type="match status" value="1"/>
</dbReference>
<dbReference type="InterPro" id="IPR036234">
    <property type="entry name" value="SA_I/II_PAC_V_sf"/>
</dbReference>
<keyword evidence="1" id="KW-0134">Cell wall</keyword>
<feature type="compositionally biased region" description="Low complexity" evidence="6">
    <location>
        <begin position="984"/>
        <end position="998"/>
    </location>
</feature>
<dbReference type="InterPro" id="IPR013574">
    <property type="entry name" value="Glucan-bd_C/Surface_Ag-I/II_V"/>
</dbReference>
<keyword evidence="4" id="KW-0572">Peptidoglycan-anchor</keyword>
<name>A0ABN8H8X0_9LACO</name>
<dbReference type="RefSeq" id="WP_248706168.1">
    <property type="nucleotide sequence ID" value="NZ_CAKOET010000003.1"/>
</dbReference>
<evidence type="ECO:0000313" key="8">
    <source>
        <dbReference type="EMBL" id="CAH1853943.1"/>
    </source>
</evidence>
<reference evidence="8" key="1">
    <citation type="submission" date="2022-03" db="EMBL/GenBank/DDBJ databases">
        <authorList>
            <person name="Hettiarachchi G."/>
        </authorList>
    </citation>
    <scope>NUCLEOTIDE SEQUENCE</scope>
    <source>
        <strain evidence="8">LMG 32447</strain>
    </source>
</reference>
<keyword evidence="3" id="KW-0732">Signal</keyword>
<feature type="compositionally biased region" description="Low complexity" evidence="6">
    <location>
        <begin position="672"/>
        <end position="685"/>
    </location>
</feature>
<feature type="region of interest" description="Disordered" evidence="6">
    <location>
        <begin position="670"/>
        <end position="1006"/>
    </location>
</feature>
<gene>
    <name evidence="8" type="ORF">LMG032447_00755</name>
</gene>
<feature type="compositionally biased region" description="Low complexity" evidence="6">
    <location>
        <begin position="787"/>
        <end position="803"/>
    </location>
</feature>
<feature type="compositionally biased region" description="Low complexity" evidence="6">
    <location>
        <begin position="816"/>
        <end position="916"/>
    </location>
</feature>
<comment type="caution">
    <text evidence="8">The sequence shown here is derived from an EMBL/GenBank/DDBJ whole genome shotgun (WGS) entry which is preliminary data.</text>
</comment>
<evidence type="ECO:0000259" key="7">
    <source>
        <dbReference type="PROSITE" id="PS50847"/>
    </source>
</evidence>
<dbReference type="InterPro" id="IPR019931">
    <property type="entry name" value="LPXTG_anchor"/>
</dbReference>
<organism evidence="8 9">
    <name type="scientific">Convivina praedatoris</name>
    <dbReference type="NCBI Taxonomy" id="2880963"/>
    <lineage>
        <taxon>Bacteria</taxon>
        <taxon>Bacillati</taxon>
        <taxon>Bacillota</taxon>
        <taxon>Bacilli</taxon>
        <taxon>Lactobacillales</taxon>
        <taxon>Lactobacillaceae</taxon>
        <taxon>Convivina</taxon>
    </lineage>
</organism>
<dbReference type="EMBL" id="CAKOEU010000003">
    <property type="protein sequence ID" value="CAH1853943.1"/>
    <property type="molecule type" value="Genomic_DNA"/>
</dbReference>
<keyword evidence="9" id="KW-1185">Reference proteome</keyword>
<feature type="region of interest" description="Disordered" evidence="6">
    <location>
        <begin position="138"/>
        <end position="161"/>
    </location>
</feature>
<evidence type="ECO:0000256" key="5">
    <source>
        <dbReference type="SAM" id="Coils"/>
    </source>
</evidence>
<feature type="region of interest" description="Disordered" evidence="6">
    <location>
        <begin position="64"/>
        <end position="84"/>
    </location>
</feature>
<evidence type="ECO:0000256" key="4">
    <source>
        <dbReference type="ARBA" id="ARBA00023088"/>
    </source>
</evidence>